<proteinExistence type="predicted"/>
<protein>
    <submittedName>
        <fullName evidence="1">Uncharacterized protein</fullName>
    </submittedName>
</protein>
<comment type="caution">
    <text evidence="1">The sequence shown here is derived from an EMBL/GenBank/DDBJ whole genome shotgun (WGS) entry which is preliminary data.</text>
</comment>
<organism evidence="1">
    <name type="scientific">marine sediment metagenome</name>
    <dbReference type="NCBI Taxonomy" id="412755"/>
    <lineage>
        <taxon>unclassified sequences</taxon>
        <taxon>metagenomes</taxon>
        <taxon>ecological metagenomes</taxon>
    </lineage>
</organism>
<accession>A0A0F9HVP3</accession>
<name>A0A0F9HVP3_9ZZZZ</name>
<dbReference type="EMBL" id="LAZR01015821">
    <property type="protein sequence ID" value="KKM07217.1"/>
    <property type="molecule type" value="Genomic_DNA"/>
</dbReference>
<dbReference type="AlphaFoldDB" id="A0A0F9HVP3"/>
<evidence type="ECO:0000313" key="1">
    <source>
        <dbReference type="EMBL" id="KKM07217.1"/>
    </source>
</evidence>
<reference evidence="1" key="1">
    <citation type="journal article" date="2015" name="Nature">
        <title>Complex archaea that bridge the gap between prokaryotes and eukaryotes.</title>
        <authorList>
            <person name="Spang A."/>
            <person name="Saw J.H."/>
            <person name="Jorgensen S.L."/>
            <person name="Zaremba-Niedzwiedzka K."/>
            <person name="Martijn J."/>
            <person name="Lind A.E."/>
            <person name="van Eijk R."/>
            <person name="Schleper C."/>
            <person name="Guy L."/>
            <person name="Ettema T.J."/>
        </authorList>
    </citation>
    <scope>NUCLEOTIDE SEQUENCE</scope>
</reference>
<gene>
    <name evidence="1" type="ORF">LCGC14_1736180</name>
</gene>
<sequence>MASNNVKYTCGCGYSTAKLEEAIGHSDDKKHTLTASGEIKKEA</sequence>